<dbReference type="Pfam" id="PF00589">
    <property type="entry name" value="Phage_integrase"/>
    <property type="match status" value="1"/>
</dbReference>
<proteinExistence type="inferred from homology"/>
<evidence type="ECO:0000313" key="8">
    <source>
        <dbReference type="Proteomes" id="UP001596152"/>
    </source>
</evidence>
<comment type="caution">
    <text evidence="7">The sequence shown here is derived from an EMBL/GenBank/DDBJ whole genome shotgun (WGS) entry which is preliminary data.</text>
</comment>
<evidence type="ECO:0000256" key="2">
    <source>
        <dbReference type="ARBA" id="ARBA00022908"/>
    </source>
</evidence>
<name>A0ABW0FU75_9CAUL</name>
<gene>
    <name evidence="7" type="ORF">ACFPIE_15335</name>
</gene>
<accession>A0ABW0FU75</accession>
<feature type="domain" description="Tyr recombinase" evidence="6">
    <location>
        <begin position="113"/>
        <end position="284"/>
    </location>
</feature>
<keyword evidence="3" id="KW-0238">DNA-binding</keyword>
<keyword evidence="4" id="KW-0233">DNA recombination</keyword>
<keyword evidence="8" id="KW-1185">Reference proteome</keyword>
<dbReference type="CDD" id="cd00801">
    <property type="entry name" value="INT_P4_C"/>
    <property type="match status" value="1"/>
</dbReference>
<feature type="region of interest" description="Disordered" evidence="5">
    <location>
        <begin position="294"/>
        <end position="318"/>
    </location>
</feature>
<dbReference type="EMBL" id="JBHSLF010000045">
    <property type="protein sequence ID" value="MFC5345290.1"/>
    <property type="molecule type" value="Genomic_DNA"/>
</dbReference>
<dbReference type="InterPro" id="IPR002104">
    <property type="entry name" value="Integrase_catalytic"/>
</dbReference>
<dbReference type="PROSITE" id="PS51898">
    <property type="entry name" value="TYR_RECOMBINASE"/>
    <property type="match status" value="1"/>
</dbReference>
<dbReference type="InterPro" id="IPR050808">
    <property type="entry name" value="Phage_Integrase"/>
</dbReference>
<organism evidence="7 8">
    <name type="scientific">Brevundimonas staleyi</name>
    <dbReference type="NCBI Taxonomy" id="74326"/>
    <lineage>
        <taxon>Bacteria</taxon>
        <taxon>Pseudomonadati</taxon>
        <taxon>Pseudomonadota</taxon>
        <taxon>Alphaproteobacteria</taxon>
        <taxon>Caulobacterales</taxon>
        <taxon>Caulobacteraceae</taxon>
        <taxon>Brevundimonas</taxon>
    </lineage>
</organism>
<reference evidence="8" key="1">
    <citation type="journal article" date="2019" name="Int. J. Syst. Evol. Microbiol.">
        <title>The Global Catalogue of Microorganisms (GCM) 10K type strain sequencing project: providing services to taxonomists for standard genome sequencing and annotation.</title>
        <authorList>
            <consortium name="The Broad Institute Genomics Platform"/>
            <consortium name="The Broad Institute Genome Sequencing Center for Infectious Disease"/>
            <person name="Wu L."/>
            <person name="Ma J."/>
        </authorList>
    </citation>
    <scope>NUCLEOTIDE SEQUENCE [LARGE SCALE GENOMIC DNA]</scope>
    <source>
        <strain evidence="8">JCM 12125</strain>
    </source>
</reference>
<sequence>MSFRNAAEAYVGAHGSAWRNSKHRDQWTSTLSTYAYPVLGHLDVSRIESTHILRVLEPIWLTKTETATRLRGRLERVLDWASARDFRTGPNPARWRGHLENLLANPAQLRRVVHHKALAADEMPGFMARLKKVDGQGARALEFAIFTAARSGEVRGAVWAEIDLANAVWTVPAERMKAGREHRVPLSEPAMALLRTQKAGDSTSPVFTAPSGVPLSDMTLSAVLRRMKVDAVPHGFRSTFRDWIAERTAYPNEVAEMALAHTIASKVEAAYRRGDLVGKRRQLMQDWAEFLKPQPAAQASKSQAARRGTKRASAGTAR</sequence>
<dbReference type="Proteomes" id="UP001596152">
    <property type="component" value="Unassembled WGS sequence"/>
</dbReference>
<dbReference type="PANTHER" id="PTHR30629">
    <property type="entry name" value="PROPHAGE INTEGRASE"/>
    <property type="match status" value="1"/>
</dbReference>
<protein>
    <submittedName>
        <fullName evidence="7">Tyrosine-type recombinase/integrase</fullName>
    </submittedName>
</protein>
<evidence type="ECO:0000256" key="1">
    <source>
        <dbReference type="ARBA" id="ARBA00008857"/>
    </source>
</evidence>
<dbReference type="InterPro" id="IPR053876">
    <property type="entry name" value="Phage_int_M"/>
</dbReference>
<feature type="compositionally biased region" description="Low complexity" evidence="5">
    <location>
        <begin position="294"/>
        <end position="305"/>
    </location>
</feature>
<dbReference type="InterPro" id="IPR010998">
    <property type="entry name" value="Integrase_recombinase_N"/>
</dbReference>
<keyword evidence="2" id="KW-0229">DNA integration</keyword>
<evidence type="ECO:0000256" key="4">
    <source>
        <dbReference type="ARBA" id="ARBA00023172"/>
    </source>
</evidence>
<comment type="similarity">
    <text evidence="1">Belongs to the 'phage' integrase family.</text>
</comment>
<dbReference type="Gene3D" id="1.10.443.10">
    <property type="entry name" value="Intergrase catalytic core"/>
    <property type="match status" value="1"/>
</dbReference>
<dbReference type="Pfam" id="PF22022">
    <property type="entry name" value="Phage_int_M"/>
    <property type="match status" value="1"/>
</dbReference>
<dbReference type="SUPFAM" id="SSF56349">
    <property type="entry name" value="DNA breaking-rejoining enzymes"/>
    <property type="match status" value="1"/>
</dbReference>
<evidence type="ECO:0000256" key="3">
    <source>
        <dbReference type="ARBA" id="ARBA00023125"/>
    </source>
</evidence>
<dbReference type="InterPro" id="IPR013762">
    <property type="entry name" value="Integrase-like_cat_sf"/>
</dbReference>
<dbReference type="Gene3D" id="1.10.150.130">
    <property type="match status" value="1"/>
</dbReference>
<dbReference type="InterPro" id="IPR011010">
    <property type="entry name" value="DNA_brk_join_enz"/>
</dbReference>
<evidence type="ECO:0000259" key="6">
    <source>
        <dbReference type="PROSITE" id="PS51898"/>
    </source>
</evidence>
<evidence type="ECO:0000256" key="5">
    <source>
        <dbReference type="SAM" id="MobiDB-lite"/>
    </source>
</evidence>
<dbReference type="PANTHER" id="PTHR30629:SF2">
    <property type="entry name" value="PROPHAGE INTEGRASE INTS-RELATED"/>
    <property type="match status" value="1"/>
</dbReference>
<evidence type="ECO:0000313" key="7">
    <source>
        <dbReference type="EMBL" id="MFC5345290.1"/>
    </source>
</evidence>